<reference evidence="3" key="1">
    <citation type="journal article" date="2019" name="Int. J. Syst. Evol. Microbiol.">
        <title>The Global Catalogue of Microorganisms (GCM) 10K type strain sequencing project: providing services to taxonomists for standard genome sequencing and annotation.</title>
        <authorList>
            <consortium name="The Broad Institute Genomics Platform"/>
            <consortium name="The Broad Institute Genome Sequencing Center for Infectious Disease"/>
            <person name="Wu L."/>
            <person name="Ma J."/>
        </authorList>
    </citation>
    <scope>NUCLEOTIDE SEQUENCE [LARGE SCALE GENOMIC DNA]</scope>
    <source>
        <strain evidence="3">KCTC 23098</strain>
    </source>
</reference>
<proteinExistence type="predicted"/>
<dbReference type="PANTHER" id="PTHR43433:SF5">
    <property type="entry name" value="AB HYDROLASE-1 DOMAIN-CONTAINING PROTEIN"/>
    <property type="match status" value="1"/>
</dbReference>
<evidence type="ECO:0000313" key="2">
    <source>
        <dbReference type="EMBL" id="MFD2964016.1"/>
    </source>
</evidence>
<keyword evidence="2" id="KW-0378">Hydrolase</keyword>
<protein>
    <submittedName>
        <fullName evidence="2">Alpha/beta fold hydrolase</fullName>
    </submittedName>
</protein>
<feature type="domain" description="AB hydrolase-1" evidence="1">
    <location>
        <begin position="52"/>
        <end position="164"/>
    </location>
</feature>
<dbReference type="InterPro" id="IPR050471">
    <property type="entry name" value="AB_hydrolase"/>
</dbReference>
<comment type="caution">
    <text evidence="2">The sequence shown here is derived from an EMBL/GenBank/DDBJ whole genome shotgun (WGS) entry which is preliminary data.</text>
</comment>
<dbReference type="PANTHER" id="PTHR43433">
    <property type="entry name" value="HYDROLASE, ALPHA/BETA FOLD FAMILY PROTEIN"/>
    <property type="match status" value="1"/>
</dbReference>
<dbReference type="Pfam" id="PF00561">
    <property type="entry name" value="Abhydrolase_1"/>
    <property type="match status" value="1"/>
</dbReference>
<dbReference type="InterPro" id="IPR000073">
    <property type="entry name" value="AB_hydrolase_1"/>
</dbReference>
<dbReference type="RefSeq" id="WP_377612148.1">
    <property type="nucleotide sequence ID" value="NZ_JBHUPA010000016.1"/>
</dbReference>
<organism evidence="2 3">
    <name type="scientific">Olivibacter jilunii</name>
    <dbReference type="NCBI Taxonomy" id="985016"/>
    <lineage>
        <taxon>Bacteria</taxon>
        <taxon>Pseudomonadati</taxon>
        <taxon>Bacteroidota</taxon>
        <taxon>Sphingobacteriia</taxon>
        <taxon>Sphingobacteriales</taxon>
        <taxon>Sphingobacteriaceae</taxon>
        <taxon>Olivibacter</taxon>
    </lineage>
</organism>
<keyword evidence="3" id="KW-1185">Reference proteome</keyword>
<dbReference type="InterPro" id="IPR029058">
    <property type="entry name" value="AB_hydrolase_fold"/>
</dbReference>
<gene>
    <name evidence="2" type="ORF">ACFS6J_19570</name>
</gene>
<evidence type="ECO:0000259" key="1">
    <source>
        <dbReference type="Pfam" id="PF00561"/>
    </source>
</evidence>
<dbReference type="PRINTS" id="PR00111">
    <property type="entry name" value="ABHYDROLASE"/>
</dbReference>
<dbReference type="EMBL" id="JBHUPA010000016">
    <property type="protein sequence ID" value="MFD2964016.1"/>
    <property type="molecule type" value="Genomic_DNA"/>
</dbReference>
<sequence length="294" mass="33172">MKSLRTCIILALIVVSQGFQVKLYAQPSQNKTGYAPINGLKMYYEVHGEGAPLVLIHGSFMTIPMNWEQIIPLFKNRKIVVAEMQGHGRTADIPRALSYENMADDISELLKHLHIDSADILGYSMGGGVAFQMGIRHPEQVKKLVIVSGAYKHDGWWPETEKTFATMTADMFKGSPLEDAYKALSPHPEKFNEFFTKTMSIDLKPYDWTEDVRKMDIPILMLLGDADGIRYEHANELMRMKGGAKMGDFGEMSTSRMAILPGTTHIGMMARSSWWIPMAEEFLDNKKEPGVFME</sequence>
<accession>A0ABW6B713</accession>
<dbReference type="SUPFAM" id="SSF53474">
    <property type="entry name" value="alpha/beta-Hydrolases"/>
    <property type="match status" value="1"/>
</dbReference>
<evidence type="ECO:0000313" key="3">
    <source>
        <dbReference type="Proteomes" id="UP001597560"/>
    </source>
</evidence>
<dbReference type="Proteomes" id="UP001597560">
    <property type="component" value="Unassembled WGS sequence"/>
</dbReference>
<dbReference type="Gene3D" id="3.40.50.1820">
    <property type="entry name" value="alpha/beta hydrolase"/>
    <property type="match status" value="1"/>
</dbReference>
<name>A0ABW6B713_9SPHI</name>
<dbReference type="GO" id="GO:0016787">
    <property type="term" value="F:hydrolase activity"/>
    <property type="evidence" value="ECO:0007669"/>
    <property type="project" value="UniProtKB-KW"/>
</dbReference>